<dbReference type="EMBL" id="SIHJ01000001">
    <property type="protein sequence ID" value="TWT35290.1"/>
    <property type="molecule type" value="Genomic_DNA"/>
</dbReference>
<dbReference type="Proteomes" id="UP000316714">
    <property type="component" value="Unassembled WGS sequence"/>
</dbReference>
<feature type="chain" id="PRO_5022820573" description="PEP-CTERM protein-sorting domain-containing protein" evidence="1">
    <location>
        <begin position="25"/>
        <end position="402"/>
    </location>
</feature>
<gene>
    <name evidence="2" type="ORF">KOR34_01780</name>
</gene>
<evidence type="ECO:0000256" key="1">
    <source>
        <dbReference type="SAM" id="SignalP"/>
    </source>
</evidence>
<sequence length="402" mass="41910" precursor="true">MRLCRFAWVGALLLSLNQVGVANAQSPGVLYSWDHGIGSSGGPNVEEWSFQFGAAAPDLSNATDGVLTVTETALGGDFAISDGFNYAKESAGAADLSGRYDFGGVDLLGLDAIEIDVSHNGTGDIFGQVFLQTDDSSGCCGFFAGGFTLNPGANTVSVDLNSLGWTDGEAKYARTVGFQIFGHSEPSPVTYEISEIRTAGTPLNERVIADHSLGLENAVVKFDESGISGATGTESQDGLTNLEDSLRWVDLGDGPGGAVAWGNNNALAVNFSARPLDISNYSVARVTMKATPGAGAATEVGVQFYAQYADRDANNQFAFGGTSLTLPVDGQFHELMFPLDALGAGGDLDLTQWIGLNIDPHAGGAIDIRVQSVVLGVPEPTGVVLTLIASSVFAGVRRRRWA</sequence>
<dbReference type="InterPro" id="IPR013424">
    <property type="entry name" value="Ice-binding_C"/>
</dbReference>
<organism evidence="2 3">
    <name type="scientific">Posidoniimonas corsicana</name>
    <dbReference type="NCBI Taxonomy" id="1938618"/>
    <lineage>
        <taxon>Bacteria</taxon>
        <taxon>Pseudomonadati</taxon>
        <taxon>Planctomycetota</taxon>
        <taxon>Planctomycetia</taxon>
        <taxon>Pirellulales</taxon>
        <taxon>Lacipirellulaceae</taxon>
        <taxon>Posidoniimonas</taxon>
    </lineage>
</organism>
<dbReference type="NCBIfam" id="TIGR02595">
    <property type="entry name" value="PEP_CTERM"/>
    <property type="match status" value="1"/>
</dbReference>
<evidence type="ECO:0000313" key="3">
    <source>
        <dbReference type="Proteomes" id="UP000316714"/>
    </source>
</evidence>
<accession>A0A5C5VBA3</accession>
<feature type="signal peptide" evidence="1">
    <location>
        <begin position="1"/>
        <end position="24"/>
    </location>
</feature>
<evidence type="ECO:0000313" key="2">
    <source>
        <dbReference type="EMBL" id="TWT35290.1"/>
    </source>
</evidence>
<evidence type="ECO:0008006" key="4">
    <source>
        <dbReference type="Google" id="ProtNLM"/>
    </source>
</evidence>
<keyword evidence="1" id="KW-0732">Signal</keyword>
<comment type="caution">
    <text evidence="2">The sequence shown here is derived from an EMBL/GenBank/DDBJ whole genome shotgun (WGS) entry which is preliminary data.</text>
</comment>
<dbReference type="RefSeq" id="WP_197531024.1">
    <property type="nucleotide sequence ID" value="NZ_SIHJ01000001.1"/>
</dbReference>
<name>A0A5C5VBA3_9BACT</name>
<dbReference type="AlphaFoldDB" id="A0A5C5VBA3"/>
<proteinExistence type="predicted"/>
<protein>
    <recommendedName>
        <fullName evidence="4">PEP-CTERM protein-sorting domain-containing protein</fullName>
    </recommendedName>
</protein>
<keyword evidence="3" id="KW-1185">Reference proteome</keyword>
<reference evidence="2 3" key="1">
    <citation type="submission" date="2019-02" db="EMBL/GenBank/DDBJ databases">
        <title>Deep-cultivation of Planctomycetes and their phenomic and genomic characterization uncovers novel biology.</title>
        <authorList>
            <person name="Wiegand S."/>
            <person name="Jogler M."/>
            <person name="Boedeker C."/>
            <person name="Pinto D."/>
            <person name="Vollmers J."/>
            <person name="Rivas-Marin E."/>
            <person name="Kohn T."/>
            <person name="Peeters S.H."/>
            <person name="Heuer A."/>
            <person name="Rast P."/>
            <person name="Oberbeckmann S."/>
            <person name="Bunk B."/>
            <person name="Jeske O."/>
            <person name="Meyerdierks A."/>
            <person name="Storesund J.E."/>
            <person name="Kallscheuer N."/>
            <person name="Luecker S."/>
            <person name="Lage O.M."/>
            <person name="Pohl T."/>
            <person name="Merkel B.J."/>
            <person name="Hornburger P."/>
            <person name="Mueller R.-W."/>
            <person name="Bruemmer F."/>
            <person name="Labrenz M."/>
            <person name="Spormann A.M."/>
            <person name="Op Den Camp H."/>
            <person name="Overmann J."/>
            <person name="Amann R."/>
            <person name="Jetten M.S.M."/>
            <person name="Mascher T."/>
            <person name="Medema M.H."/>
            <person name="Devos D.P."/>
            <person name="Kaster A.-K."/>
            <person name="Ovreas L."/>
            <person name="Rohde M."/>
            <person name="Galperin M.Y."/>
            <person name="Jogler C."/>
        </authorList>
    </citation>
    <scope>NUCLEOTIDE SEQUENCE [LARGE SCALE GENOMIC DNA]</scope>
    <source>
        <strain evidence="2 3">KOR34</strain>
    </source>
</reference>